<dbReference type="InterPro" id="IPR000595">
    <property type="entry name" value="cNMP-bd_dom"/>
</dbReference>
<keyword evidence="1" id="KW-1133">Transmembrane helix</keyword>
<dbReference type="PANTHER" id="PTHR45689:SF14">
    <property type="entry name" value="CYCLIC NUCLEOTIDE-GATED CATION CHANNEL SUBUNIT A-LIKE PROTEIN"/>
    <property type="match status" value="1"/>
</dbReference>
<feature type="transmembrane region" description="Helical" evidence="1">
    <location>
        <begin position="286"/>
        <end position="303"/>
    </location>
</feature>
<reference evidence="4" key="1">
    <citation type="submission" date="2023-01" db="EMBL/GenBank/DDBJ databases">
        <title>Key to firefly adult light organ development and bioluminescence: homeobox transcription factors regulate luciferase expression and transportation to peroxisome.</title>
        <authorList>
            <person name="Fu X."/>
        </authorList>
    </citation>
    <scope>NUCLEOTIDE SEQUENCE [LARGE SCALE GENOMIC DNA]</scope>
</reference>
<feature type="transmembrane region" description="Helical" evidence="1">
    <location>
        <begin position="192"/>
        <end position="214"/>
    </location>
</feature>
<keyword evidence="1" id="KW-0472">Membrane</keyword>
<dbReference type="Gene3D" id="2.60.120.10">
    <property type="entry name" value="Jelly Rolls"/>
    <property type="match status" value="1"/>
</dbReference>
<dbReference type="GO" id="GO:0035725">
    <property type="term" value="P:sodium ion transmembrane transport"/>
    <property type="evidence" value="ECO:0007669"/>
    <property type="project" value="TreeGrafter"/>
</dbReference>
<feature type="transmembrane region" description="Helical" evidence="1">
    <location>
        <begin position="87"/>
        <end position="107"/>
    </location>
</feature>
<sequence length="581" mass="68121">MKSHIVHHCELKNISQNGLPKLPPKSGYFRKLLRKIQLELIVSPENYDTRFFFRSTAAIRAEIQRHRRLSKSYIIHPFSKFRIKFEMIMSILWFIQFAKNPLITAFFETTIDEDTGQLSTFHIILHLCTVFNIIVCFLTGTPKFQTKEVILQPRSIAKHYLLTFFLCDIISAIPFYYIAAKVEKLNFFQHRTILFLVTIIEMISFARLSTALRYFRRITSKFGLTHTSWKITDLVIKSLFLVHWAACYIYTISKILLDISRTTKANSWLGMAKIEPFREKVTTWERYVQCLLIGICHFFGAGYGQYEIINQGEIILFSFIMVCGHFYKTYIAAVVLQLFMTTTASTIKYREVLNQLDTYCSKNKLSPSIRRRLTLFYEHRFNKHYFKEEAILNTLSQHLKYEIYLHSCKALLEKVALFRSLSRSTVGVIMGYLKREVFLPNEVIMKQQLGADSIYFIAFGTVAIILDSELEYKHLQDGDHFGLVPMFAKKEPKLSIVVSLECTEVFKLHQKDLERCIVFDEEVYNVFKKAALERHKELITISENNKANKNTLTSDVLYQLRKGKILEHSHYSRRVRHHTSL</sequence>
<feature type="transmembrane region" description="Helical" evidence="1">
    <location>
        <begin position="315"/>
        <end position="340"/>
    </location>
</feature>
<evidence type="ECO:0000313" key="3">
    <source>
        <dbReference type="EMBL" id="KAK4885929.1"/>
    </source>
</evidence>
<dbReference type="SUPFAM" id="SSF81324">
    <property type="entry name" value="Voltage-gated potassium channels"/>
    <property type="match status" value="1"/>
</dbReference>
<dbReference type="InterPro" id="IPR051413">
    <property type="entry name" value="K/Na_HCN_channel"/>
</dbReference>
<dbReference type="EMBL" id="JARPUR010000001">
    <property type="protein sequence ID" value="KAK4885929.1"/>
    <property type="molecule type" value="Genomic_DNA"/>
</dbReference>
<dbReference type="GO" id="GO:0003254">
    <property type="term" value="P:regulation of membrane depolarization"/>
    <property type="evidence" value="ECO:0007669"/>
    <property type="project" value="TreeGrafter"/>
</dbReference>
<dbReference type="InterPro" id="IPR018490">
    <property type="entry name" value="cNMP-bd_dom_sf"/>
</dbReference>
<protein>
    <recommendedName>
        <fullName evidence="2">Cyclic nucleotide-binding domain-containing protein</fullName>
    </recommendedName>
</protein>
<dbReference type="Proteomes" id="UP001353858">
    <property type="component" value="Unassembled WGS sequence"/>
</dbReference>
<proteinExistence type="predicted"/>
<organism evidence="3 4">
    <name type="scientific">Aquatica leii</name>
    <dbReference type="NCBI Taxonomy" id="1421715"/>
    <lineage>
        <taxon>Eukaryota</taxon>
        <taxon>Metazoa</taxon>
        <taxon>Ecdysozoa</taxon>
        <taxon>Arthropoda</taxon>
        <taxon>Hexapoda</taxon>
        <taxon>Insecta</taxon>
        <taxon>Pterygota</taxon>
        <taxon>Neoptera</taxon>
        <taxon>Endopterygota</taxon>
        <taxon>Coleoptera</taxon>
        <taxon>Polyphaga</taxon>
        <taxon>Elateriformia</taxon>
        <taxon>Elateroidea</taxon>
        <taxon>Lampyridae</taxon>
        <taxon>Luciolinae</taxon>
        <taxon>Aquatica</taxon>
    </lineage>
</organism>
<dbReference type="Gene3D" id="1.10.287.630">
    <property type="entry name" value="Helix hairpin bin"/>
    <property type="match status" value="1"/>
</dbReference>
<feature type="transmembrane region" description="Helical" evidence="1">
    <location>
        <begin position="160"/>
        <end position="180"/>
    </location>
</feature>
<dbReference type="PROSITE" id="PS50042">
    <property type="entry name" value="CNMP_BINDING_3"/>
    <property type="match status" value="1"/>
</dbReference>
<dbReference type="Pfam" id="PF00027">
    <property type="entry name" value="cNMP_binding"/>
    <property type="match status" value="1"/>
</dbReference>
<dbReference type="SUPFAM" id="SSF51206">
    <property type="entry name" value="cAMP-binding domain-like"/>
    <property type="match status" value="1"/>
</dbReference>
<gene>
    <name evidence="3" type="ORF">RN001_002200</name>
</gene>
<name>A0AAN7SLQ5_9COLE</name>
<keyword evidence="1" id="KW-0812">Transmembrane</keyword>
<comment type="caution">
    <text evidence="3">The sequence shown here is derived from an EMBL/GenBank/DDBJ whole genome shotgun (WGS) entry which is preliminary data.</text>
</comment>
<evidence type="ECO:0000259" key="2">
    <source>
        <dbReference type="PROSITE" id="PS50042"/>
    </source>
</evidence>
<evidence type="ECO:0000256" key="1">
    <source>
        <dbReference type="SAM" id="Phobius"/>
    </source>
</evidence>
<keyword evidence="4" id="KW-1185">Reference proteome</keyword>
<dbReference type="Gene3D" id="1.10.287.70">
    <property type="match status" value="1"/>
</dbReference>
<dbReference type="CDD" id="cd00038">
    <property type="entry name" value="CAP_ED"/>
    <property type="match status" value="1"/>
</dbReference>
<feature type="transmembrane region" description="Helical" evidence="1">
    <location>
        <begin position="119"/>
        <end position="139"/>
    </location>
</feature>
<feature type="domain" description="Cyclic nucleotide-binding" evidence="2">
    <location>
        <begin position="417"/>
        <end position="517"/>
    </location>
</feature>
<dbReference type="GO" id="GO:0005249">
    <property type="term" value="F:voltage-gated potassium channel activity"/>
    <property type="evidence" value="ECO:0007669"/>
    <property type="project" value="TreeGrafter"/>
</dbReference>
<dbReference type="AlphaFoldDB" id="A0AAN7SLQ5"/>
<dbReference type="GO" id="GO:0098855">
    <property type="term" value="C:HCN channel complex"/>
    <property type="evidence" value="ECO:0007669"/>
    <property type="project" value="TreeGrafter"/>
</dbReference>
<accession>A0AAN7SLQ5</accession>
<dbReference type="PANTHER" id="PTHR45689">
    <property type="entry name" value="I[[H]] CHANNEL, ISOFORM E"/>
    <property type="match status" value="1"/>
</dbReference>
<dbReference type="InterPro" id="IPR014710">
    <property type="entry name" value="RmlC-like_jellyroll"/>
</dbReference>
<evidence type="ECO:0000313" key="4">
    <source>
        <dbReference type="Proteomes" id="UP001353858"/>
    </source>
</evidence>
<dbReference type="SMART" id="SM00100">
    <property type="entry name" value="cNMP"/>
    <property type="match status" value="1"/>
</dbReference>